<accession>A0A5N6V5I2</accession>
<evidence type="ECO:0000313" key="2">
    <source>
        <dbReference type="Proteomes" id="UP000326950"/>
    </source>
</evidence>
<dbReference type="Proteomes" id="UP000326950">
    <property type="component" value="Unassembled WGS sequence"/>
</dbReference>
<evidence type="ECO:0000313" key="1">
    <source>
        <dbReference type="EMBL" id="KAE8166124.1"/>
    </source>
</evidence>
<dbReference type="EMBL" id="ML738596">
    <property type="protein sequence ID" value="KAE8166124.1"/>
    <property type="molecule type" value="Genomic_DNA"/>
</dbReference>
<keyword evidence="2" id="KW-1185">Reference proteome</keyword>
<reference evidence="1 2" key="1">
    <citation type="submission" date="2019-04" db="EMBL/GenBank/DDBJ databases">
        <title>Friends and foes A comparative genomics study of 23 Aspergillus species from section Flavi.</title>
        <authorList>
            <consortium name="DOE Joint Genome Institute"/>
            <person name="Kjaerbolling I."/>
            <person name="Vesth T."/>
            <person name="Frisvad J.C."/>
            <person name="Nybo J.L."/>
            <person name="Theobald S."/>
            <person name="Kildgaard S."/>
            <person name="Isbrandt T."/>
            <person name="Kuo A."/>
            <person name="Sato A."/>
            <person name="Lyhne E.K."/>
            <person name="Kogle M.E."/>
            <person name="Wiebenga A."/>
            <person name="Kun R.S."/>
            <person name="Lubbers R.J."/>
            <person name="Makela M.R."/>
            <person name="Barry K."/>
            <person name="Chovatia M."/>
            <person name="Clum A."/>
            <person name="Daum C."/>
            <person name="Haridas S."/>
            <person name="He G."/>
            <person name="LaButti K."/>
            <person name="Lipzen A."/>
            <person name="Mondo S."/>
            <person name="Riley R."/>
            <person name="Salamov A."/>
            <person name="Simmons B.A."/>
            <person name="Magnuson J.K."/>
            <person name="Henrissat B."/>
            <person name="Mortensen U.H."/>
            <person name="Larsen T.O."/>
            <person name="Devries R.P."/>
            <person name="Grigoriev I.V."/>
            <person name="Machida M."/>
            <person name="Baker S.E."/>
            <person name="Andersen M.R."/>
        </authorList>
    </citation>
    <scope>NUCLEOTIDE SEQUENCE [LARGE SCALE GENOMIC DNA]</scope>
    <source>
        <strain evidence="1 2">CBS 117626</strain>
    </source>
</reference>
<dbReference type="AlphaFoldDB" id="A0A5N6V5I2"/>
<organism evidence="1 2">
    <name type="scientific">Aspergillus tamarii</name>
    <dbReference type="NCBI Taxonomy" id="41984"/>
    <lineage>
        <taxon>Eukaryota</taxon>
        <taxon>Fungi</taxon>
        <taxon>Dikarya</taxon>
        <taxon>Ascomycota</taxon>
        <taxon>Pezizomycotina</taxon>
        <taxon>Eurotiomycetes</taxon>
        <taxon>Eurotiomycetidae</taxon>
        <taxon>Eurotiales</taxon>
        <taxon>Aspergillaceae</taxon>
        <taxon>Aspergillus</taxon>
        <taxon>Aspergillus subgen. Circumdati</taxon>
    </lineage>
</organism>
<protein>
    <submittedName>
        <fullName evidence="1">Uncharacterized protein</fullName>
    </submittedName>
</protein>
<sequence>MGSILCLAPLGSSAMCVSTVYVKASGYSHRPDTDITLIKGLAKQGFIGLRSGFGGSRFVFPRMPRSGPYTVGQYAELAGLTNADAL</sequence>
<proteinExistence type="predicted"/>
<name>A0A5N6V5I2_ASPTM</name>
<gene>
    <name evidence="1" type="ORF">BDV40DRAFT_256811</name>
</gene>